<name>A0AC61RI14_9BACT</name>
<protein>
    <submittedName>
        <fullName evidence="1">Type II toxin-antitoxin system HicA family toxin</fullName>
    </submittedName>
</protein>
<dbReference type="EMBL" id="SRYB01000023">
    <property type="protein sequence ID" value="TGY77531.1"/>
    <property type="molecule type" value="Genomic_DNA"/>
</dbReference>
<dbReference type="Proteomes" id="UP000306319">
    <property type="component" value="Unassembled WGS sequence"/>
</dbReference>
<keyword evidence="2" id="KW-1185">Reference proteome</keyword>
<sequence>MGTKDKLIERFKRLPKDFTYEEVVRLLKIFGYTEYNKGATSGSRVRFVRGQGIFLDFHKPHPGSIMKMGTMRSIMSHLKEHDNL</sequence>
<accession>A0AC61RI14</accession>
<gene>
    <name evidence="1" type="ORF">E5331_13880</name>
</gene>
<organism evidence="1 2">
    <name type="scientific">Lepagella muris</name>
    <dbReference type="NCBI Taxonomy" id="3032870"/>
    <lineage>
        <taxon>Bacteria</taxon>
        <taxon>Pseudomonadati</taxon>
        <taxon>Bacteroidota</taxon>
        <taxon>Bacteroidia</taxon>
        <taxon>Bacteroidales</taxon>
        <taxon>Muribaculaceae</taxon>
        <taxon>Lepagella</taxon>
    </lineage>
</organism>
<evidence type="ECO:0000313" key="2">
    <source>
        <dbReference type="Proteomes" id="UP000306319"/>
    </source>
</evidence>
<reference evidence="1" key="1">
    <citation type="submission" date="2019-04" db="EMBL/GenBank/DDBJ databases">
        <title>Microbes associate with the intestines of laboratory mice.</title>
        <authorList>
            <person name="Navarre W."/>
            <person name="Wong E."/>
            <person name="Huang K."/>
            <person name="Tropini C."/>
            <person name="Ng K."/>
            <person name="Yu B."/>
        </authorList>
    </citation>
    <scope>NUCLEOTIDE SEQUENCE</scope>
    <source>
        <strain evidence="1">NM04_E33</strain>
    </source>
</reference>
<evidence type="ECO:0000313" key="1">
    <source>
        <dbReference type="EMBL" id="TGY77531.1"/>
    </source>
</evidence>
<comment type="caution">
    <text evidence="1">The sequence shown here is derived from an EMBL/GenBank/DDBJ whole genome shotgun (WGS) entry which is preliminary data.</text>
</comment>
<proteinExistence type="predicted"/>